<evidence type="ECO:0000256" key="4">
    <source>
        <dbReference type="ARBA" id="ARBA00022905"/>
    </source>
</evidence>
<protein>
    <recommendedName>
        <fullName evidence="3">Coenzyme PQQ synthesis protein A</fullName>
    </recommendedName>
</protein>
<comment type="caution">
    <text evidence="5">The sequence shown here is derived from an EMBL/GenBank/DDBJ whole genome shotgun (WGS) entry which is preliminary data.</text>
</comment>
<evidence type="ECO:0000256" key="2">
    <source>
        <dbReference type="ARBA" id="ARBA00009325"/>
    </source>
</evidence>
<dbReference type="NCBIfam" id="TIGR02107">
    <property type="entry name" value="PQQ_syn_pqqA"/>
    <property type="match status" value="1"/>
</dbReference>
<keyword evidence="6" id="KW-1185">Reference proteome</keyword>
<proteinExistence type="inferred from homology"/>
<keyword evidence="4" id="KW-0884">PQQ biosynthesis</keyword>
<organism evidence="5 6">
    <name type="scientific">Roseibium algae</name>
    <dbReference type="NCBI Taxonomy" id="3123038"/>
    <lineage>
        <taxon>Bacteria</taxon>
        <taxon>Pseudomonadati</taxon>
        <taxon>Pseudomonadota</taxon>
        <taxon>Alphaproteobacteria</taxon>
        <taxon>Hyphomicrobiales</taxon>
        <taxon>Stappiaceae</taxon>
        <taxon>Roseibium</taxon>
    </lineage>
</organism>
<accession>A0ABU8TQ22</accession>
<evidence type="ECO:0000256" key="3">
    <source>
        <dbReference type="ARBA" id="ARBA00015086"/>
    </source>
</evidence>
<comment type="similarity">
    <text evidence="2">Belongs to the PqqA family.</text>
</comment>
<evidence type="ECO:0000313" key="6">
    <source>
        <dbReference type="Proteomes" id="UP001385499"/>
    </source>
</evidence>
<dbReference type="EMBL" id="JBAKIA010000013">
    <property type="protein sequence ID" value="MEJ8475801.1"/>
    <property type="molecule type" value="Genomic_DNA"/>
</dbReference>
<evidence type="ECO:0000256" key="1">
    <source>
        <dbReference type="ARBA" id="ARBA00004886"/>
    </source>
</evidence>
<sequence>MKTWTKPAMTAVEAGFEVTRYMPAEIGTCSRKK</sequence>
<dbReference type="Proteomes" id="UP001385499">
    <property type="component" value="Unassembled WGS sequence"/>
</dbReference>
<gene>
    <name evidence="5" type="primary">pqqA</name>
    <name evidence="5" type="ORF">V6575_17040</name>
</gene>
<dbReference type="RefSeq" id="WP_340276046.1">
    <property type="nucleotide sequence ID" value="NZ_JBAKIA010000013.1"/>
</dbReference>
<reference evidence="5 6" key="1">
    <citation type="submission" date="2024-02" db="EMBL/GenBank/DDBJ databases">
        <title>Roseibium algae sp. nov., isolated from marine alga (Grateloupia sp.), showing potential in myo-inositol conversion.</title>
        <authorList>
            <person name="Wang Y."/>
        </authorList>
    </citation>
    <scope>NUCLEOTIDE SEQUENCE [LARGE SCALE GENOMIC DNA]</scope>
    <source>
        <strain evidence="5 6">H3510</strain>
    </source>
</reference>
<comment type="pathway">
    <text evidence="1">Cofactor biosynthesis; pyrroloquinoline quinone biosynthesis.</text>
</comment>
<dbReference type="InterPro" id="IPR011725">
    <property type="entry name" value="PQQ_synth_PqqA"/>
</dbReference>
<name>A0ABU8TQ22_9HYPH</name>
<evidence type="ECO:0000313" key="5">
    <source>
        <dbReference type="EMBL" id="MEJ8475801.1"/>
    </source>
</evidence>